<sequence>MVVEDAVQIPAFTKLVGEPNALSTLLCEYVMMAKMALLRALYTVLLLPTRGAGLVTKADSGSAAPVVTVKNGTYEGRYEPAYGTDYFLGMPFAQPPIGNLRFRTPQSLNTSWSGTRNATEFGYECIGYGRDTWSQGNYVSEDCLTLNVVRPRDAGDDLPVLVWIHGGGLVMGGSADRRYNQSFIVQQSVEAGTPIIAVSINYRLSSWGFLYGKEIQESGNTMLGFRDQRLALHWVQENIAAFGGDPSRVTIQGESSGGTSVAAQLLAYNGRDDKLFAGAIAQSGNIAGLGAYPTVGDWEPVIANISGAVGCGNATGSVLDCLRTISTDDLNDVLNSTTARGGGFGFVIDNDFIVAPASEQLEQGAFVKVPYIVGVNSDEGTGFSRPANTTSQLLQGLTSQGYDNATAQDLSILYPDIPDIGIPATLPGRPNATIGLQFKRTSAMYGDMSMTAPRRLSAQMWTKHGVPAYSYRFNVLVNGISYIFGAVHFQEVAFVFHNTEGLGYPQNGNPNPMGGPERPKYLRVSQLMTRMWISFVNFGDPNHLGGVSANHWPVYTLSHPQQFVFEQNITSHAESDWYRAEGIQYINDLILARRGTECSGIEACRNNA</sequence>
<dbReference type="InterPro" id="IPR029058">
    <property type="entry name" value="AB_hydrolase_fold"/>
</dbReference>
<dbReference type="Proteomes" id="UP001305779">
    <property type="component" value="Unassembled WGS sequence"/>
</dbReference>
<dbReference type="InterPro" id="IPR050309">
    <property type="entry name" value="Type-B_Carboxylest/Lipase"/>
</dbReference>
<comment type="caution">
    <text evidence="5">The sequence shown here is derived from an EMBL/GenBank/DDBJ whole genome shotgun (WGS) entry which is preliminary data.</text>
</comment>
<evidence type="ECO:0000313" key="5">
    <source>
        <dbReference type="EMBL" id="KAK4503593.1"/>
    </source>
</evidence>
<proteinExistence type="inferred from homology"/>
<dbReference type="InterPro" id="IPR019826">
    <property type="entry name" value="Carboxylesterase_B_AS"/>
</dbReference>
<keyword evidence="2 3" id="KW-0378">Hydrolase</keyword>
<evidence type="ECO:0000313" key="6">
    <source>
        <dbReference type="Proteomes" id="UP001305779"/>
    </source>
</evidence>
<accession>A0ABR0ER72</accession>
<dbReference type="InterPro" id="IPR019819">
    <property type="entry name" value="Carboxylesterase_B_CS"/>
</dbReference>
<evidence type="ECO:0000259" key="4">
    <source>
        <dbReference type="Pfam" id="PF00135"/>
    </source>
</evidence>
<evidence type="ECO:0000256" key="2">
    <source>
        <dbReference type="ARBA" id="ARBA00022801"/>
    </source>
</evidence>
<dbReference type="PANTHER" id="PTHR11559">
    <property type="entry name" value="CARBOXYLESTERASE"/>
    <property type="match status" value="1"/>
</dbReference>
<evidence type="ECO:0000256" key="1">
    <source>
        <dbReference type="ARBA" id="ARBA00005964"/>
    </source>
</evidence>
<protein>
    <recommendedName>
        <fullName evidence="3">Carboxylic ester hydrolase</fullName>
        <ecNumber evidence="3">3.1.1.-</ecNumber>
    </recommendedName>
</protein>
<evidence type="ECO:0000256" key="3">
    <source>
        <dbReference type="RuleBase" id="RU361235"/>
    </source>
</evidence>
<dbReference type="EC" id="3.1.1.-" evidence="3"/>
<dbReference type="InterPro" id="IPR002018">
    <property type="entry name" value="CarbesteraseB"/>
</dbReference>
<dbReference type="SUPFAM" id="SSF53474">
    <property type="entry name" value="alpha/beta-Hydrolases"/>
    <property type="match status" value="1"/>
</dbReference>
<dbReference type="EMBL" id="JAXOVC010000003">
    <property type="protein sequence ID" value="KAK4503593.1"/>
    <property type="molecule type" value="Genomic_DNA"/>
</dbReference>
<dbReference type="Gene3D" id="3.40.50.1820">
    <property type="entry name" value="alpha/beta hydrolase"/>
    <property type="match status" value="1"/>
</dbReference>
<feature type="domain" description="Carboxylesterase type B" evidence="4">
    <location>
        <begin position="64"/>
        <end position="568"/>
    </location>
</feature>
<keyword evidence="6" id="KW-1185">Reference proteome</keyword>
<dbReference type="PROSITE" id="PS00122">
    <property type="entry name" value="CARBOXYLESTERASE_B_1"/>
    <property type="match status" value="1"/>
</dbReference>
<dbReference type="Pfam" id="PF00135">
    <property type="entry name" value="COesterase"/>
    <property type="match status" value="1"/>
</dbReference>
<comment type="similarity">
    <text evidence="1 3">Belongs to the type-B carboxylesterase/lipase family.</text>
</comment>
<name>A0ABR0ER72_ZASCE</name>
<dbReference type="PROSITE" id="PS00941">
    <property type="entry name" value="CARBOXYLESTERASE_B_2"/>
    <property type="match status" value="1"/>
</dbReference>
<reference evidence="5 6" key="1">
    <citation type="journal article" date="2023" name="G3 (Bethesda)">
        <title>A chromosome-level genome assembly of Zasmidium syzygii isolated from banana leaves.</title>
        <authorList>
            <person name="van Westerhoven A.C."/>
            <person name="Mehrabi R."/>
            <person name="Talebi R."/>
            <person name="Steentjes M.B.F."/>
            <person name="Corcolon B."/>
            <person name="Chong P.A."/>
            <person name="Kema G.H.J."/>
            <person name="Seidl M.F."/>
        </authorList>
    </citation>
    <scope>NUCLEOTIDE SEQUENCE [LARGE SCALE GENOMIC DNA]</scope>
    <source>
        <strain evidence="5 6">P124</strain>
    </source>
</reference>
<organism evidence="5 6">
    <name type="scientific">Zasmidium cellare</name>
    <name type="common">Wine cellar mold</name>
    <name type="synonym">Racodium cellare</name>
    <dbReference type="NCBI Taxonomy" id="395010"/>
    <lineage>
        <taxon>Eukaryota</taxon>
        <taxon>Fungi</taxon>
        <taxon>Dikarya</taxon>
        <taxon>Ascomycota</taxon>
        <taxon>Pezizomycotina</taxon>
        <taxon>Dothideomycetes</taxon>
        <taxon>Dothideomycetidae</taxon>
        <taxon>Mycosphaerellales</taxon>
        <taxon>Mycosphaerellaceae</taxon>
        <taxon>Zasmidium</taxon>
    </lineage>
</organism>
<gene>
    <name evidence="5" type="ORF">PRZ48_004508</name>
</gene>